<dbReference type="Pfam" id="PF00584">
    <property type="entry name" value="SecE"/>
    <property type="match status" value="1"/>
</dbReference>
<keyword evidence="12" id="KW-1185">Reference proteome</keyword>
<dbReference type="Gene3D" id="1.20.5.1030">
    <property type="entry name" value="Preprotein translocase secy subunit"/>
    <property type="match status" value="1"/>
</dbReference>
<dbReference type="InterPro" id="IPR001901">
    <property type="entry name" value="Translocase_SecE/Sec61-g"/>
</dbReference>
<dbReference type="GO" id="GO:0065002">
    <property type="term" value="P:intracellular protein transmembrane transport"/>
    <property type="evidence" value="ECO:0007669"/>
    <property type="project" value="UniProtKB-UniRule"/>
</dbReference>
<dbReference type="GO" id="GO:0006605">
    <property type="term" value="P:protein targeting"/>
    <property type="evidence" value="ECO:0007669"/>
    <property type="project" value="UniProtKB-UniRule"/>
</dbReference>
<dbReference type="GO" id="GO:0009306">
    <property type="term" value="P:protein secretion"/>
    <property type="evidence" value="ECO:0007669"/>
    <property type="project" value="UniProtKB-UniRule"/>
</dbReference>
<evidence type="ECO:0000256" key="8">
    <source>
        <dbReference type="ARBA" id="ARBA00023136"/>
    </source>
</evidence>
<evidence type="ECO:0000256" key="4">
    <source>
        <dbReference type="ARBA" id="ARBA00022692"/>
    </source>
</evidence>
<dbReference type="InterPro" id="IPR005807">
    <property type="entry name" value="SecE_bac"/>
</dbReference>
<keyword evidence="5 9" id="KW-0653">Protein transport</keyword>
<reference evidence="11 12" key="1">
    <citation type="submission" date="2018-05" db="EMBL/GenBank/DDBJ databases">
        <title>Brachybacterium sp. M1HQ-2T, whole genome shotgun sequence.</title>
        <authorList>
            <person name="Tuo L."/>
        </authorList>
    </citation>
    <scope>NUCLEOTIDE SEQUENCE [LARGE SCALE GENOMIC DNA]</scope>
    <source>
        <strain evidence="11 12">M1HQ-2</strain>
    </source>
</reference>
<dbReference type="GO" id="GO:0008320">
    <property type="term" value="F:protein transmembrane transporter activity"/>
    <property type="evidence" value="ECO:0007669"/>
    <property type="project" value="UniProtKB-UniRule"/>
</dbReference>
<name>A0A2U2RPK4_9MICO</name>
<dbReference type="EMBL" id="QFKX01000001">
    <property type="protein sequence ID" value="PWH07771.1"/>
    <property type="molecule type" value="Genomic_DNA"/>
</dbReference>
<feature type="compositionally biased region" description="Polar residues" evidence="10">
    <location>
        <begin position="1"/>
        <end position="16"/>
    </location>
</feature>
<comment type="caution">
    <text evidence="11">The sequence shown here is derived from an EMBL/GenBank/DDBJ whole genome shotgun (WGS) entry which is preliminary data.</text>
</comment>
<keyword evidence="8 9" id="KW-0472">Membrane</keyword>
<organism evidence="11 12">
    <name type="scientific">Brachybacterium endophyticum</name>
    <dbReference type="NCBI Taxonomy" id="2182385"/>
    <lineage>
        <taxon>Bacteria</taxon>
        <taxon>Bacillati</taxon>
        <taxon>Actinomycetota</taxon>
        <taxon>Actinomycetes</taxon>
        <taxon>Micrococcales</taxon>
        <taxon>Dermabacteraceae</taxon>
        <taxon>Brachybacterium</taxon>
    </lineage>
</organism>
<comment type="similarity">
    <text evidence="9">Belongs to the SecE/SEC61-gamma family.</text>
</comment>
<protein>
    <recommendedName>
        <fullName evidence="9">Protein translocase subunit SecE</fullName>
    </recommendedName>
</protein>
<sequence>MGQTRVSSSHTSQANPTEGRRKDNGSSNPFVAIGLFVRQVIAELKKVVIPSRKDLAVYSVTVLAFVFVMILLVFGLDFAFGWLSRTAFVVPDSGL</sequence>
<comment type="subcellular location">
    <subcellularLocation>
        <location evidence="9">Cell membrane</location>
        <topology evidence="9">Single-pass membrane protein</topology>
    </subcellularLocation>
    <subcellularLocation>
        <location evidence="1">Membrane</location>
    </subcellularLocation>
</comment>
<dbReference type="OrthoDB" id="9805743at2"/>
<evidence type="ECO:0000256" key="2">
    <source>
        <dbReference type="ARBA" id="ARBA00022448"/>
    </source>
</evidence>
<proteinExistence type="inferred from homology"/>
<evidence type="ECO:0000256" key="9">
    <source>
        <dbReference type="HAMAP-Rule" id="MF_00422"/>
    </source>
</evidence>
<dbReference type="PANTHER" id="PTHR33910:SF1">
    <property type="entry name" value="PROTEIN TRANSLOCASE SUBUNIT SECE"/>
    <property type="match status" value="1"/>
</dbReference>
<keyword evidence="4 9" id="KW-0812">Transmembrane</keyword>
<dbReference type="Proteomes" id="UP000245590">
    <property type="component" value="Unassembled WGS sequence"/>
</dbReference>
<dbReference type="AlphaFoldDB" id="A0A2U2RPK4"/>
<keyword evidence="6 9" id="KW-1133">Transmembrane helix</keyword>
<dbReference type="GO" id="GO:0005886">
    <property type="term" value="C:plasma membrane"/>
    <property type="evidence" value="ECO:0007669"/>
    <property type="project" value="UniProtKB-SubCell"/>
</dbReference>
<keyword evidence="7 9" id="KW-0811">Translocation</keyword>
<comment type="subunit">
    <text evidence="9">Component of the Sec protein translocase complex. Heterotrimer consisting of SecY, SecE and SecG subunits. The heterotrimers can form oligomers, although 1 heterotrimer is thought to be able to translocate proteins. Interacts with the ribosome. Interacts with SecDF, and other proteins may be involved. Interacts with SecA.</text>
</comment>
<evidence type="ECO:0000256" key="6">
    <source>
        <dbReference type="ARBA" id="ARBA00022989"/>
    </source>
</evidence>
<keyword evidence="3 9" id="KW-1003">Cell membrane</keyword>
<dbReference type="PANTHER" id="PTHR33910">
    <property type="entry name" value="PROTEIN TRANSLOCASE SUBUNIT SECE"/>
    <property type="match status" value="1"/>
</dbReference>
<dbReference type="GO" id="GO:0043952">
    <property type="term" value="P:protein transport by the Sec complex"/>
    <property type="evidence" value="ECO:0007669"/>
    <property type="project" value="UniProtKB-UniRule"/>
</dbReference>
<gene>
    <name evidence="9" type="primary">secE</name>
    <name evidence="11" type="ORF">DEO23_03955</name>
</gene>
<feature type="region of interest" description="Disordered" evidence="10">
    <location>
        <begin position="1"/>
        <end position="27"/>
    </location>
</feature>
<dbReference type="HAMAP" id="MF_00422">
    <property type="entry name" value="SecE"/>
    <property type="match status" value="1"/>
</dbReference>
<comment type="function">
    <text evidence="9">Essential subunit of the Sec protein translocation channel SecYEG. Clamps together the 2 halves of SecY. May contact the channel plug during translocation.</text>
</comment>
<evidence type="ECO:0000313" key="11">
    <source>
        <dbReference type="EMBL" id="PWH07771.1"/>
    </source>
</evidence>
<evidence type="ECO:0000256" key="1">
    <source>
        <dbReference type="ARBA" id="ARBA00004370"/>
    </source>
</evidence>
<evidence type="ECO:0000256" key="7">
    <source>
        <dbReference type="ARBA" id="ARBA00023010"/>
    </source>
</evidence>
<evidence type="ECO:0000256" key="10">
    <source>
        <dbReference type="SAM" id="MobiDB-lite"/>
    </source>
</evidence>
<evidence type="ECO:0000256" key="3">
    <source>
        <dbReference type="ARBA" id="ARBA00022475"/>
    </source>
</evidence>
<dbReference type="InterPro" id="IPR038379">
    <property type="entry name" value="SecE_sf"/>
</dbReference>
<feature type="transmembrane region" description="Helical" evidence="9">
    <location>
        <begin position="55"/>
        <end position="76"/>
    </location>
</feature>
<keyword evidence="2 9" id="KW-0813">Transport</keyword>
<accession>A0A2U2RPK4</accession>
<evidence type="ECO:0000313" key="12">
    <source>
        <dbReference type="Proteomes" id="UP000245590"/>
    </source>
</evidence>
<evidence type="ECO:0000256" key="5">
    <source>
        <dbReference type="ARBA" id="ARBA00022927"/>
    </source>
</evidence>
<dbReference type="NCBIfam" id="TIGR00964">
    <property type="entry name" value="secE_bact"/>
    <property type="match status" value="1"/>
</dbReference>